<dbReference type="OrthoDB" id="9795011at2"/>
<dbReference type="InterPro" id="IPR001647">
    <property type="entry name" value="HTH_TetR"/>
</dbReference>
<evidence type="ECO:0000256" key="1">
    <source>
        <dbReference type="ARBA" id="ARBA00023015"/>
    </source>
</evidence>
<keyword evidence="1" id="KW-0805">Transcription regulation</keyword>
<dbReference type="PANTHER" id="PTHR30055:SF234">
    <property type="entry name" value="HTH-TYPE TRANSCRIPTIONAL REGULATOR BETI"/>
    <property type="match status" value="1"/>
</dbReference>
<dbReference type="InterPro" id="IPR009057">
    <property type="entry name" value="Homeodomain-like_sf"/>
</dbReference>
<feature type="DNA-binding region" description="H-T-H motif" evidence="4">
    <location>
        <begin position="48"/>
        <end position="67"/>
    </location>
</feature>
<sequence>MDVNSPPAARQTQPGRQTSGRIREARSNDLAVLVAAKEIFTERGWSAPMSAIAERAGVGIGSLYRRYPSKEALAQALQIAAMDQIREIAEDCIEQVPAELVFTTFLNRYQVDSFGPLVSILGGHVPDPPEVHAAADRMRDSLQRVVDVARSCKQIPEDYGTTDILLIIIHLRGALPGDPATVVRYTQRLLEPLLAGLREMASAGPRRGENAAPTPQWDEWVDFWVGRRR</sequence>
<evidence type="ECO:0000259" key="6">
    <source>
        <dbReference type="PROSITE" id="PS50977"/>
    </source>
</evidence>
<accession>A0A4R4XP22</accession>
<dbReference type="Gene3D" id="1.10.357.10">
    <property type="entry name" value="Tetracycline Repressor, domain 2"/>
    <property type="match status" value="1"/>
</dbReference>
<dbReference type="RefSeq" id="WP_132622534.1">
    <property type="nucleotide sequence ID" value="NZ_SMKQ01000275.1"/>
</dbReference>
<evidence type="ECO:0000256" key="4">
    <source>
        <dbReference type="PROSITE-ProRule" id="PRU00335"/>
    </source>
</evidence>
<dbReference type="InterPro" id="IPR036271">
    <property type="entry name" value="Tet_transcr_reg_TetR-rel_C_sf"/>
</dbReference>
<dbReference type="Pfam" id="PF00440">
    <property type="entry name" value="TetR_N"/>
    <property type="match status" value="1"/>
</dbReference>
<dbReference type="InterPro" id="IPR050109">
    <property type="entry name" value="HTH-type_TetR-like_transc_reg"/>
</dbReference>
<evidence type="ECO:0000256" key="3">
    <source>
        <dbReference type="ARBA" id="ARBA00023163"/>
    </source>
</evidence>
<dbReference type="GO" id="GO:0000976">
    <property type="term" value="F:transcription cis-regulatory region binding"/>
    <property type="evidence" value="ECO:0007669"/>
    <property type="project" value="TreeGrafter"/>
</dbReference>
<reference evidence="7 8" key="1">
    <citation type="submission" date="2019-03" db="EMBL/GenBank/DDBJ databases">
        <title>Draft genome sequences of novel Actinobacteria.</title>
        <authorList>
            <person name="Sahin N."/>
            <person name="Ay H."/>
            <person name="Saygin H."/>
        </authorList>
    </citation>
    <scope>NUCLEOTIDE SEQUENCE [LARGE SCALE GENOMIC DNA]</scope>
    <source>
        <strain evidence="7 8">CH32</strain>
    </source>
</reference>
<keyword evidence="3" id="KW-0804">Transcription</keyword>
<dbReference type="EMBL" id="SMKQ01000275">
    <property type="protein sequence ID" value="TDD32820.1"/>
    <property type="molecule type" value="Genomic_DNA"/>
</dbReference>
<feature type="region of interest" description="Disordered" evidence="5">
    <location>
        <begin position="1"/>
        <end position="22"/>
    </location>
</feature>
<evidence type="ECO:0000313" key="8">
    <source>
        <dbReference type="Proteomes" id="UP000295302"/>
    </source>
</evidence>
<gene>
    <name evidence="7" type="ORF">E1286_43105</name>
</gene>
<protein>
    <submittedName>
        <fullName evidence="7">TetR/AcrR family transcriptional regulator</fullName>
    </submittedName>
</protein>
<dbReference type="AlphaFoldDB" id="A0A4R4XP22"/>
<comment type="caution">
    <text evidence="7">The sequence shown here is derived from an EMBL/GenBank/DDBJ whole genome shotgun (WGS) entry which is preliminary data.</text>
</comment>
<evidence type="ECO:0000313" key="7">
    <source>
        <dbReference type="EMBL" id="TDD32820.1"/>
    </source>
</evidence>
<keyword evidence="8" id="KW-1185">Reference proteome</keyword>
<dbReference type="GO" id="GO:0003700">
    <property type="term" value="F:DNA-binding transcription factor activity"/>
    <property type="evidence" value="ECO:0007669"/>
    <property type="project" value="TreeGrafter"/>
</dbReference>
<feature type="compositionally biased region" description="Polar residues" evidence="5">
    <location>
        <begin position="10"/>
        <end position="20"/>
    </location>
</feature>
<organism evidence="7 8">
    <name type="scientific">Nonomuraea terrae</name>
    <dbReference type="NCBI Taxonomy" id="2530383"/>
    <lineage>
        <taxon>Bacteria</taxon>
        <taxon>Bacillati</taxon>
        <taxon>Actinomycetota</taxon>
        <taxon>Actinomycetes</taxon>
        <taxon>Streptosporangiales</taxon>
        <taxon>Streptosporangiaceae</taxon>
        <taxon>Nonomuraea</taxon>
    </lineage>
</organism>
<name>A0A4R4XP22_9ACTN</name>
<dbReference type="PANTHER" id="PTHR30055">
    <property type="entry name" value="HTH-TYPE TRANSCRIPTIONAL REGULATOR RUTR"/>
    <property type="match status" value="1"/>
</dbReference>
<proteinExistence type="predicted"/>
<dbReference type="Proteomes" id="UP000295302">
    <property type="component" value="Unassembled WGS sequence"/>
</dbReference>
<dbReference type="PRINTS" id="PR00455">
    <property type="entry name" value="HTHTETR"/>
</dbReference>
<evidence type="ECO:0000256" key="2">
    <source>
        <dbReference type="ARBA" id="ARBA00023125"/>
    </source>
</evidence>
<evidence type="ECO:0000256" key="5">
    <source>
        <dbReference type="SAM" id="MobiDB-lite"/>
    </source>
</evidence>
<dbReference type="SUPFAM" id="SSF46689">
    <property type="entry name" value="Homeodomain-like"/>
    <property type="match status" value="1"/>
</dbReference>
<keyword evidence="2 4" id="KW-0238">DNA-binding</keyword>
<dbReference type="PROSITE" id="PS50977">
    <property type="entry name" value="HTH_TETR_2"/>
    <property type="match status" value="1"/>
</dbReference>
<dbReference type="SUPFAM" id="SSF48498">
    <property type="entry name" value="Tetracyclin repressor-like, C-terminal domain"/>
    <property type="match status" value="1"/>
</dbReference>
<feature type="domain" description="HTH tetR-type" evidence="6">
    <location>
        <begin position="26"/>
        <end position="85"/>
    </location>
</feature>